<organism evidence="2 3">
    <name type="scientific">Brevundimonas denitrificans</name>
    <dbReference type="NCBI Taxonomy" id="1443434"/>
    <lineage>
        <taxon>Bacteria</taxon>
        <taxon>Pseudomonadati</taxon>
        <taxon>Pseudomonadota</taxon>
        <taxon>Alphaproteobacteria</taxon>
        <taxon>Caulobacterales</taxon>
        <taxon>Caulobacteraceae</taxon>
        <taxon>Brevundimonas</taxon>
    </lineage>
</organism>
<dbReference type="CDD" id="cd11614">
    <property type="entry name" value="SAF_CpaB_FlgA_like"/>
    <property type="match status" value="1"/>
</dbReference>
<dbReference type="EMBL" id="BSOY01000033">
    <property type="protein sequence ID" value="GLS01662.1"/>
    <property type="molecule type" value="Genomic_DNA"/>
</dbReference>
<keyword evidence="3" id="KW-1185">Reference proteome</keyword>
<dbReference type="SMART" id="SM00858">
    <property type="entry name" value="SAF"/>
    <property type="match status" value="1"/>
</dbReference>
<dbReference type="InterPro" id="IPR017592">
    <property type="entry name" value="Pilus_assmbl_Flp-typ_CpaB"/>
</dbReference>
<dbReference type="InterPro" id="IPR031571">
    <property type="entry name" value="RcpC_dom"/>
</dbReference>
<dbReference type="Proteomes" id="UP001156921">
    <property type="component" value="Unassembled WGS sequence"/>
</dbReference>
<reference evidence="3" key="1">
    <citation type="journal article" date="2019" name="Int. J. Syst. Evol. Microbiol.">
        <title>The Global Catalogue of Microorganisms (GCM) 10K type strain sequencing project: providing services to taxonomists for standard genome sequencing and annotation.</title>
        <authorList>
            <consortium name="The Broad Institute Genomics Platform"/>
            <consortium name="The Broad Institute Genome Sequencing Center for Infectious Disease"/>
            <person name="Wu L."/>
            <person name="Ma J."/>
        </authorList>
    </citation>
    <scope>NUCLEOTIDE SEQUENCE [LARGE SCALE GENOMIC DNA]</scope>
    <source>
        <strain evidence="3">NBRC 110107</strain>
    </source>
</reference>
<comment type="caution">
    <text evidence="2">The sequence shown here is derived from an EMBL/GenBank/DDBJ whole genome shotgun (WGS) entry which is preliminary data.</text>
</comment>
<feature type="domain" description="SAF" evidence="1">
    <location>
        <begin position="48"/>
        <end position="150"/>
    </location>
</feature>
<dbReference type="Pfam" id="PF16976">
    <property type="entry name" value="RcpC"/>
    <property type="match status" value="1"/>
</dbReference>
<proteinExistence type="predicted"/>
<accession>A0ABQ6BJN6</accession>
<evidence type="ECO:0000313" key="2">
    <source>
        <dbReference type="EMBL" id="GLS01662.1"/>
    </source>
</evidence>
<evidence type="ECO:0000313" key="3">
    <source>
        <dbReference type="Proteomes" id="UP001156921"/>
    </source>
</evidence>
<dbReference type="RefSeq" id="WP_284222524.1">
    <property type="nucleotide sequence ID" value="NZ_BSOY01000033.1"/>
</dbReference>
<dbReference type="NCBIfam" id="TIGR03177">
    <property type="entry name" value="pilus_cpaB"/>
    <property type="match status" value="1"/>
</dbReference>
<dbReference type="InterPro" id="IPR013974">
    <property type="entry name" value="SAF"/>
</dbReference>
<name>A0ABQ6BJN6_9CAUL</name>
<gene>
    <name evidence="2" type="primary">cpaB</name>
    <name evidence="2" type="ORF">GCM10007859_16770</name>
</gene>
<evidence type="ECO:0000259" key="1">
    <source>
        <dbReference type="SMART" id="SM00858"/>
    </source>
</evidence>
<dbReference type="Pfam" id="PF08666">
    <property type="entry name" value="SAF"/>
    <property type="match status" value="1"/>
</dbReference>
<protein>
    <submittedName>
        <fullName evidence="2">Flp pilus assembly protein CpaB</fullName>
    </submittedName>
</protein>
<sequence length="306" mass="31119">MKPARIIVICVAAVAAIGLALVVRAMGSPSSSPTAVATAAVVPTRPMAKVLVAAKDLQPGQRLTESDLAWKDWPVDEVNPAFITDGTTPLPSADAVEGAAPAAAPPEGAVASVTRAASNLASGGAKADYVGSVVREPILAGEPIVGRKIVRAGDSGYMAAYLEPGMRAMAIRVTVETAAGGFILPGDRVDVLLTRETTLSNAGAQEGDRSKFASSTVMQNIKVLAIDQSTRAGDDEQAVVGATATLEVGPRDAEALALAKSEGELSLVLRSYADTGGPSGRVAPVARQSSAVRVYRGGAPEVVVVQ</sequence>